<dbReference type="OrthoDB" id="9777345at2"/>
<dbReference type="PANTHER" id="PTHR36509">
    <property type="entry name" value="BLL3101 PROTEIN"/>
    <property type="match status" value="1"/>
</dbReference>
<evidence type="ECO:0000259" key="3">
    <source>
        <dbReference type="Pfam" id="PF06863"/>
    </source>
</evidence>
<feature type="signal peptide" evidence="1">
    <location>
        <begin position="1"/>
        <end position="18"/>
    </location>
</feature>
<evidence type="ECO:0000313" key="4">
    <source>
        <dbReference type="EMBL" id="SFT80735.1"/>
    </source>
</evidence>
<proteinExistence type="predicted"/>
<feature type="domain" description="DUF1214" evidence="2">
    <location>
        <begin position="228"/>
        <end position="317"/>
    </location>
</feature>
<evidence type="ECO:0000313" key="5">
    <source>
        <dbReference type="Proteomes" id="UP000182466"/>
    </source>
</evidence>
<dbReference type="InterPro" id="IPR010621">
    <property type="entry name" value="DUF1214"/>
</dbReference>
<evidence type="ECO:0008006" key="6">
    <source>
        <dbReference type="Google" id="ProtNLM"/>
    </source>
</evidence>
<dbReference type="AlphaFoldDB" id="A0A1I7B0L3"/>
<dbReference type="RefSeq" id="WP_036050071.1">
    <property type="nucleotide sequence ID" value="NZ_FPAW01000008.1"/>
</dbReference>
<dbReference type="Proteomes" id="UP000182466">
    <property type="component" value="Unassembled WGS sequence"/>
</dbReference>
<dbReference type="EMBL" id="FPAW01000008">
    <property type="protein sequence ID" value="SFT80735.1"/>
    <property type="molecule type" value="Genomic_DNA"/>
</dbReference>
<protein>
    <recommendedName>
        <fullName evidence="6">DUF1214 domain-containing protein</fullName>
    </recommendedName>
</protein>
<name>A0A1I7B0L3_9RHOB</name>
<dbReference type="eggNOG" id="COG5361">
    <property type="taxonomic scope" value="Bacteria"/>
</dbReference>
<accession>A0A1I7B0L3</accession>
<keyword evidence="1" id="KW-0732">Signal</keyword>
<keyword evidence="5" id="KW-1185">Reference proteome</keyword>
<evidence type="ECO:0000259" key="2">
    <source>
        <dbReference type="Pfam" id="PF06742"/>
    </source>
</evidence>
<dbReference type="STRING" id="999627.SAMN05216236_10863"/>
<dbReference type="Pfam" id="PF06742">
    <property type="entry name" value="DUF1214"/>
    <property type="match status" value="1"/>
</dbReference>
<dbReference type="InterPro" id="IPR010679">
    <property type="entry name" value="DUF1254"/>
</dbReference>
<dbReference type="Pfam" id="PF06863">
    <property type="entry name" value="DUF1254"/>
    <property type="match status" value="1"/>
</dbReference>
<gene>
    <name evidence="4" type="ORF">SAMN05216236_10863</name>
</gene>
<organism evidence="4 5">
    <name type="scientific">Sedimentitalea nanhaiensis</name>
    <dbReference type="NCBI Taxonomy" id="999627"/>
    <lineage>
        <taxon>Bacteria</taxon>
        <taxon>Pseudomonadati</taxon>
        <taxon>Pseudomonadota</taxon>
        <taxon>Alphaproteobacteria</taxon>
        <taxon>Rhodobacterales</taxon>
        <taxon>Paracoccaceae</taxon>
        <taxon>Sedimentitalea</taxon>
    </lineage>
</organism>
<feature type="chain" id="PRO_5010220695" description="DUF1214 domain-containing protein" evidence="1">
    <location>
        <begin position="19"/>
        <end position="334"/>
    </location>
</feature>
<dbReference type="InterPro" id="IPR037050">
    <property type="entry name" value="DUF1254_sf"/>
</dbReference>
<dbReference type="Gene3D" id="2.60.120.600">
    <property type="entry name" value="Domain of unknown function DUF1214, C-terminal domain"/>
    <property type="match status" value="1"/>
</dbReference>
<dbReference type="InterPro" id="IPR037049">
    <property type="entry name" value="DUF1214_C_sf"/>
</dbReference>
<sequence length="334" mass="36145">MKRLLTLFFIFASPFALAEEVTLDNVVRAESDHMFRATLAGYGVGLGEIVHERNTVSAEGPQPIIRANQDTLYSAIVLDLSEPVTITLPESDGRFQSMLVISQDHYNFVEVKPDIYTLTQDEVGTRFAFILFRTFVDAGDPDDLAKAHATQDGIAISGGGDGPFETPDWDQESLAEARKAVSDLASAVGFDVARAFGRKDEVDPVDHLVGALAGWAGQPATTASAILDAVGANDGETPHVVTVKDVPVDAFWSITVYDADGYLAPNDLGRNSYNNTSAMPNQDGSFTIHFGGCVDGRVNCIPVTPGWNYTVRLYQPREEILNGSWTFPEVVPAD</sequence>
<reference evidence="4 5" key="1">
    <citation type="submission" date="2016-10" db="EMBL/GenBank/DDBJ databases">
        <authorList>
            <person name="de Groot N.N."/>
        </authorList>
    </citation>
    <scope>NUCLEOTIDE SEQUENCE [LARGE SCALE GENOMIC DNA]</scope>
    <source>
        <strain evidence="4 5">CGMCC 1.10959</strain>
    </source>
</reference>
<dbReference type="PANTHER" id="PTHR36509:SF2">
    <property type="entry name" value="BLL3101 PROTEIN"/>
    <property type="match status" value="1"/>
</dbReference>
<evidence type="ECO:0000256" key="1">
    <source>
        <dbReference type="SAM" id="SignalP"/>
    </source>
</evidence>
<dbReference type="SUPFAM" id="SSF160935">
    <property type="entry name" value="VPA0735-like"/>
    <property type="match status" value="1"/>
</dbReference>
<dbReference type="Gene3D" id="2.60.40.1610">
    <property type="entry name" value="Domain of unknown function DUF1254"/>
    <property type="match status" value="1"/>
</dbReference>
<feature type="domain" description="DUF1254" evidence="3">
    <location>
        <begin position="48"/>
        <end position="112"/>
    </location>
</feature>